<dbReference type="AlphaFoldDB" id="A0A6J8AJU0"/>
<dbReference type="SMART" id="SM00248">
    <property type="entry name" value="ANK"/>
    <property type="match status" value="4"/>
</dbReference>
<dbReference type="PROSITE" id="PS50297">
    <property type="entry name" value="ANK_REP_REGION"/>
    <property type="match status" value="2"/>
</dbReference>
<dbReference type="PRINTS" id="PR01415">
    <property type="entry name" value="ANKYRIN"/>
</dbReference>
<organism evidence="4 5">
    <name type="scientific">Mytilus coruscus</name>
    <name type="common">Sea mussel</name>
    <dbReference type="NCBI Taxonomy" id="42192"/>
    <lineage>
        <taxon>Eukaryota</taxon>
        <taxon>Metazoa</taxon>
        <taxon>Spiralia</taxon>
        <taxon>Lophotrochozoa</taxon>
        <taxon>Mollusca</taxon>
        <taxon>Bivalvia</taxon>
        <taxon>Autobranchia</taxon>
        <taxon>Pteriomorphia</taxon>
        <taxon>Mytilida</taxon>
        <taxon>Mytiloidea</taxon>
        <taxon>Mytilidae</taxon>
        <taxon>Mytilinae</taxon>
        <taxon>Mytilus</taxon>
    </lineage>
</organism>
<gene>
    <name evidence="4" type="ORF">MCOR_8534</name>
</gene>
<evidence type="ECO:0000256" key="2">
    <source>
        <dbReference type="ARBA" id="ARBA00023043"/>
    </source>
</evidence>
<dbReference type="PROSITE" id="PS50088">
    <property type="entry name" value="ANK_REPEAT"/>
    <property type="match status" value="3"/>
</dbReference>
<evidence type="ECO:0000313" key="5">
    <source>
        <dbReference type="Proteomes" id="UP000507470"/>
    </source>
</evidence>
<keyword evidence="2 3" id="KW-0040">ANK repeat</keyword>
<dbReference type="SUPFAM" id="SSF48403">
    <property type="entry name" value="Ankyrin repeat"/>
    <property type="match status" value="1"/>
</dbReference>
<protein>
    <submittedName>
        <fullName evidence="4">ANK</fullName>
    </submittedName>
</protein>
<evidence type="ECO:0000256" key="3">
    <source>
        <dbReference type="PROSITE-ProRule" id="PRU00023"/>
    </source>
</evidence>
<dbReference type="InterPro" id="IPR002110">
    <property type="entry name" value="Ankyrin_rpt"/>
</dbReference>
<dbReference type="PANTHER" id="PTHR24198:SF165">
    <property type="entry name" value="ANKYRIN REPEAT-CONTAINING PROTEIN-RELATED"/>
    <property type="match status" value="1"/>
</dbReference>
<dbReference type="OrthoDB" id="539213at2759"/>
<dbReference type="Proteomes" id="UP000507470">
    <property type="component" value="Unassembled WGS sequence"/>
</dbReference>
<accession>A0A6J8AJU0</accession>
<evidence type="ECO:0000256" key="1">
    <source>
        <dbReference type="ARBA" id="ARBA00022737"/>
    </source>
</evidence>
<reference evidence="4 5" key="1">
    <citation type="submission" date="2020-06" db="EMBL/GenBank/DDBJ databases">
        <authorList>
            <person name="Li R."/>
            <person name="Bekaert M."/>
        </authorList>
    </citation>
    <scope>NUCLEOTIDE SEQUENCE [LARGE SCALE GENOMIC DNA]</scope>
    <source>
        <strain evidence="5">wild</strain>
    </source>
</reference>
<proteinExistence type="predicted"/>
<sequence>MFDIILRLSHPDIIRDRYQFEINQRYQSKDSLVIFVPMEKESDYMERLCKDINDGYVQKVFTNKQLQYLTFRLKFIDQLRLKSNLKRNVRAFQDVSPLLVVSQQNYLDIMEALLKIKVDVNVNKFGTTPLFIASENDQVGMVKLLLTYKCDPNQRRGLKNGETPLHVASEKGHKQVVKLLIKHNANTNICSTNQETPLYIALSKGFIDIVEILLEKSK</sequence>
<dbReference type="EMBL" id="CACVKT020001583">
    <property type="protein sequence ID" value="CAC5369300.1"/>
    <property type="molecule type" value="Genomic_DNA"/>
</dbReference>
<dbReference type="InterPro" id="IPR036770">
    <property type="entry name" value="Ankyrin_rpt-contain_sf"/>
</dbReference>
<dbReference type="Gene3D" id="1.25.40.20">
    <property type="entry name" value="Ankyrin repeat-containing domain"/>
    <property type="match status" value="1"/>
</dbReference>
<evidence type="ECO:0000313" key="4">
    <source>
        <dbReference type="EMBL" id="CAC5369300.1"/>
    </source>
</evidence>
<keyword evidence="1" id="KW-0677">Repeat</keyword>
<keyword evidence="5" id="KW-1185">Reference proteome</keyword>
<dbReference type="Pfam" id="PF12796">
    <property type="entry name" value="Ank_2"/>
    <property type="match status" value="1"/>
</dbReference>
<dbReference type="PANTHER" id="PTHR24198">
    <property type="entry name" value="ANKYRIN REPEAT AND PROTEIN KINASE DOMAIN-CONTAINING PROTEIN"/>
    <property type="match status" value="1"/>
</dbReference>
<feature type="repeat" description="ANK" evidence="3">
    <location>
        <begin position="125"/>
        <end position="157"/>
    </location>
</feature>
<feature type="repeat" description="ANK" evidence="3">
    <location>
        <begin position="160"/>
        <end position="192"/>
    </location>
</feature>
<name>A0A6J8AJU0_MYTCO</name>
<feature type="repeat" description="ANK" evidence="3">
    <location>
        <begin position="193"/>
        <end position="218"/>
    </location>
</feature>